<dbReference type="AlphaFoldDB" id="J9A7S1"/>
<reference evidence="2" key="1">
    <citation type="submission" date="2012-08" db="EMBL/GenBank/DDBJ databases">
        <title>The Genome Sequence of Wuchereria bancrofti.</title>
        <authorList>
            <person name="Nutman T.B."/>
            <person name="Fink D.L."/>
            <person name="Russ C."/>
            <person name="Young S."/>
            <person name="Zeng Q."/>
            <person name="Koehrsen M."/>
            <person name="Alvarado L."/>
            <person name="Berlin A."/>
            <person name="Chapman S.B."/>
            <person name="Chen Z."/>
            <person name="Freedman E."/>
            <person name="Gellesch M."/>
            <person name="Goldberg J."/>
            <person name="Griggs A."/>
            <person name="Gujja S."/>
            <person name="Heilman E.R."/>
            <person name="Heiman D."/>
            <person name="Hepburn T."/>
            <person name="Howarth C."/>
            <person name="Jen D."/>
            <person name="Larson L."/>
            <person name="Lewis B."/>
            <person name="Mehta T."/>
            <person name="Park D."/>
            <person name="Pearson M."/>
            <person name="Roberts A."/>
            <person name="Saif S."/>
            <person name="Shea T."/>
            <person name="Shenoy N."/>
            <person name="Sisk P."/>
            <person name="Stolte C."/>
            <person name="Sykes S."/>
            <person name="Walk T."/>
            <person name="White J."/>
            <person name="Yandava C."/>
            <person name="Haas B."/>
            <person name="Henn M.R."/>
            <person name="Nusbaum C."/>
            <person name="Birren B."/>
        </authorList>
    </citation>
    <scope>NUCLEOTIDE SEQUENCE [LARGE SCALE GENOMIC DNA]</scope>
    <source>
        <strain evidence="2">NA</strain>
    </source>
</reference>
<gene>
    <name evidence="1" type="ORF">WUBG_19113</name>
</gene>
<dbReference type="Proteomes" id="UP000004810">
    <property type="component" value="Unassembled WGS sequence"/>
</dbReference>
<accession>J9A7S1</accession>
<dbReference type="EMBL" id="ADBV01024306">
    <property type="protein sequence ID" value="EJW69980.1"/>
    <property type="molecule type" value="Genomic_DNA"/>
</dbReference>
<comment type="caution">
    <text evidence="1">The sequence shown here is derived from an EMBL/GenBank/DDBJ whole genome shotgun (WGS) entry which is preliminary data.</text>
</comment>
<protein>
    <submittedName>
        <fullName evidence="1">Uncharacterized protein</fullName>
    </submittedName>
</protein>
<feature type="non-terminal residue" evidence="1">
    <location>
        <position position="1"/>
    </location>
</feature>
<organism evidence="1 2">
    <name type="scientific">Wuchereria bancrofti</name>
    <dbReference type="NCBI Taxonomy" id="6293"/>
    <lineage>
        <taxon>Eukaryota</taxon>
        <taxon>Metazoa</taxon>
        <taxon>Ecdysozoa</taxon>
        <taxon>Nematoda</taxon>
        <taxon>Chromadorea</taxon>
        <taxon>Rhabditida</taxon>
        <taxon>Spirurina</taxon>
        <taxon>Spiruromorpha</taxon>
        <taxon>Filarioidea</taxon>
        <taxon>Onchocercidae</taxon>
        <taxon>Wuchereria</taxon>
    </lineage>
</organism>
<sequence length="53" mass="5965">TCHAYLIAKTTVLPDADRITAVPGRNENEVLFCIYTVYFKIAVYRIDLSSVLS</sequence>
<evidence type="ECO:0000313" key="2">
    <source>
        <dbReference type="Proteomes" id="UP000004810"/>
    </source>
</evidence>
<name>J9A7S1_WUCBA</name>
<proteinExistence type="predicted"/>
<evidence type="ECO:0000313" key="1">
    <source>
        <dbReference type="EMBL" id="EJW69980.1"/>
    </source>
</evidence>